<reference evidence="1" key="1">
    <citation type="journal article" date="2020" name="Stud. Mycol.">
        <title>101 Dothideomycetes genomes: a test case for predicting lifestyles and emergence of pathogens.</title>
        <authorList>
            <person name="Haridas S."/>
            <person name="Albert R."/>
            <person name="Binder M."/>
            <person name="Bloem J."/>
            <person name="Labutti K."/>
            <person name="Salamov A."/>
            <person name="Andreopoulos B."/>
            <person name="Baker S."/>
            <person name="Barry K."/>
            <person name="Bills G."/>
            <person name="Bluhm B."/>
            <person name="Cannon C."/>
            <person name="Castanera R."/>
            <person name="Culley D."/>
            <person name="Daum C."/>
            <person name="Ezra D."/>
            <person name="Gonzalez J."/>
            <person name="Henrissat B."/>
            <person name="Kuo A."/>
            <person name="Liang C."/>
            <person name="Lipzen A."/>
            <person name="Lutzoni F."/>
            <person name="Magnuson J."/>
            <person name="Mondo S."/>
            <person name="Nolan M."/>
            <person name="Ohm R."/>
            <person name="Pangilinan J."/>
            <person name="Park H.-J."/>
            <person name="Ramirez L."/>
            <person name="Alfaro M."/>
            <person name="Sun H."/>
            <person name="Tritt A."/>
            <person name="Yoshinaga Y."/>
            <person name="Zwiers L.-H."/>
            <person name="Turgeon B."/>
            <person name="Goodwin S."/>
            <person name="Spatafora J."/>
            <person name="Crous P."/>
            <person name="Grigoriev I."/>
        </authorList>
    </citation>
    <scope>NUCLEOTIDE SEQUENCE</scope>
    <source>
        <strain evidence="1">CBS 207.26</strain>
    </source>
</reference>
<dbReference type="EMBL" id="ML994671">
    <property type="protein sequence ID" value="KAF2178927.1"/>
    <property type="molecule type" value="Genomic_DNA"/>
</dbReference>
<accession>A0A6A6DHH4</accession>
<gene>
    <name evidence="1" type="ORF">K469DRAFT_731374</name>
</gene>
<name>A0A6A6DHH4_9PEZI</name>
<protein>
    <submittedName>
        <fullName evidence="1">Uncharacterized protein</fullName>
    </submittedName>
</protein>
<dbReference type="OrthoDB" id="3751033at2759"/>
<evidence type="ECO:0000313" key="1">
    <source>
        <dbReference type="EMBL" id="KAF2178927.1"/>
    </source>
</evidence>
<dbReference type="AlphaFoldDB" id="A0A6A6DHH4"/>
<keyword evidence="2" id="KW-1185">Reference proteome</keyword>
<dbReference type="Proteomes" id="UP000800200">
    <property type="component" value="Unassembled WGS sequence"/>
</dbReference>
<sequence>MDFLSLSVTKRVEAIRVDGVITTLGDPFKKSQQQEINGLVMRGHSGVRIFNSRLINKVKGKAINTPFKKASQRVIIAITPSLYPPGTIMIIRKPLYEIPEAGTHWWATYYKYHKKKLFMITLSYDPCLLITIKKGVFRVVGMLTDDTLFLASKKFTTLKDSKLQKAYLTAKPRDKLSTESNLIFNRCVKDQGKKLQLQRARGAYIALIYQPEASFNLSVAAQHQNPTTQIKNMNRGIKYIALDLEHAKLFVFVDSSFTNNKDFSSQIGYLIILANENETETDPTGTDEFVIKENLIHYSSTKSKRITRSVLASEIYGMIGGVDMAIAINTTIKIITKQLGFLHTPVIICTDSYSLYECLVKLGTTKEKRLMIDIMALRQSYERREITEIQ</sequence>
<organism evidence="1 2">
    <name type="scientific">Zopfia rhizophila CBS 207.26</name>
    <dbReference type="NCBI Taxonomy" id="1314779"/>
    <lineage>
        <taxon>Eukaryota</taxon>
        <taxon>Fungi</taxon>
        <taxon>Dikarya</taxon>
        <taxon>Ascomycota</taxon>
        <taxon>Pezizomycotina</taxon>
        <taxon>Dothideomycetes</taxon>
        <taxon>Dothideomycetes incertae sedis</taxon>
        <taxon>Zopfiaceae</taxon>
        <taxon>Zopfia</taxon>
    </lineage>
</organism>
<proteinExistence type="predicted"/>
<evidence type="ECO:0000313" key="2">
    <source>
        <dbReference type="Proteomes" id="UP000800200"/>
    </source>
</evidence>